<keyword evidence="1" id="KW-1133">Transmembrane helix</keyword>
<protein>
    <submittedName>
        <fullName evidence="2">Uncharacterized protein</fullName>
    </submittedName>
</protein>
<feature type="transmembrane region" description="Helical" evidence="1">
    <location>
        <begin position="12"/>
        <end position="29"/>
    </location>
</feature>
<evidence type="ECO:0000313" key="3">
    <source>
        <dbReference type="Proteomes" id="UP000297654"/>
    </source>
</evidence>
<dbReference type="EMBL" id="SOFF01000034">
    <property type="protein sequence ID" value="TFB86358.1"/>
    <property type="molecule type" value="Genomic_DNA"/>
</dbReference>
<feature type="transmembrane region" description="Helical" evidence="1">
    <location>
        <begin position="160"/>
        <end position="179"/>
    </location>
</feature>
<feature type="transmembrane region" description="Helical" evidence="1">
    <location>
        <begin position="92"/>
        <end position="112"/>
    </location>
</feature>
<feature type="transmembrane region" description="Helical" evidence="1">
    <location>
        <begin position="41"/>
        <end position="62"/>
    </location>
</feature>
<dbReference type="RefSeq" id="WP_134450429.1">
    <property type="nucleotide sequence ID" value="NZ_FOCN01000039.1"/>
</dbReference>
<name>A0A5F0D0Z9_9MICO</name>
<keyword evidence="1" id="KW-0472">Membrane</keyword>
<feature type="transmembrane region" description="Helical" evidence="1">
    <location>
        <begin position="300"/>
        <end position="319"/>
    </location>
</feature>
<evidence type="ECO:0000256" key="1">
    <source>
        <dbReference type="SAM" id="Phobius"/>
    </source>
</evidence>
<organism evidence="2 3">
    <name type="scientific">Cryobacterium luteum</name>
    <dbReference type="NCBI Taxonomy" id="1424661"/>
    <lineage>
        <taxon>Bacteria</taxon>
        <taxon>Bacillati</taxon>
        <taxon>Actinomycetota</taxon>
        <taxon>Actinomycetes</taxon>
        <taxon>Micrococcales</taxon>
        <taxon>Microbacteriaceae</taxon>
        <taxon>Cryobacterium</taxon>
    </lineage>
</organism>
<keyword evidence="3" id="KW-1185">Reference proteome</keyword>
<dbReference type="OrthoDB" id="2319427at2"/>
<dbReference type="AlphaFoldDB" id="A0A5F0D0Z9"/>
<keyword evidence="1" id="KW-0812">Transmembrane</keyword>
<comment type="caution">
    <text evidence="2">The sequence shown here is derived from an EMBL/GenBank/DDBJ whole genome shotgun (WGS) entry which is preliminary data.</text>
</comment>
<feature type="transmembrane region" description="Helical" evidence="1">
    <location>
        <begin position="133"/>
        <end position="154"/>
    </location>
</feature>
<sequence length="340" mass="37420">MSFDELRIVQNSVIVLVVINVLFIIDLLAKTGHDWIKSFEVVLLLGSAQGMFAILGAIIPAVHDISRKFYIAAGGSNSWVIQDRIYGISSDFTYATQIYHAILAGCALYFMIRDKRPYLTQIILVMATSLLNGRTGLLVFAAMSSIIIVTVYLSRFNLPGMLLSVAVVVIGGTLAFGAMGEYAPAAYRQLMAFFSDTETLFTSNEYTGNYSVLVPELMRVPEGNDLLFGEGVRLYTQARGERTDIGFTNDLFVGGLIYVFLVYIAFIVFLRRTLKGHPVLLLALLVAAAIANLKGEMFRSTTLLFVFVFVPILISYKPLRREFSKGNARDAKGVANGAAE</sequence>
<evidence type="ECO:0000313" key="2">
    <source>
        <dbReference type="EMBL" id="TFB86358.1"/>
    </source>
</evidence>
<accession>A0A5F0D0Z9</accession>
<gene>
    <name evidence="2" type="ORF">E3O10_14290</name>
</gene>
<reference evidence="2 3" key="1">
    <citation type="submission" date="2019-03" db="EMBL/GenBank/DDBJ databases">
        <title>Genomics of glacier-inhabiting Cryobacterium strains.</title>
        <authorList>
            <person name="Liu Q."/>
            <person name="Xin Y.-H."/>
        </authorList>
    </citation>
    <scope>NUCLEOTIDE SEQUENCE [LARGE SCALE GENOMIC DNA]</scope>
    <source>
        <strain evidence="2 3">Hh15</strain>
    </source>
</reference>
<feature type="transmembrane region" description="Helical" evidence="1">
    <location>
        <begin position="251"/>
        <end position="270"/>
    </location>
</feature>
<dbReference type="Proteomes" id="UP000297654">
    <property type="component" value="Unassembled WGS sequence"/>
</dbReference>
<proteinExistence type="predicted"/>